<evidence type="ECO:0000256" key="6">
    <source>
        <dbReference type="ARBA" id="ARBA00022741"/>
    </source>
</evidence>
<dbReference type="GO" id="GO:0005524">
    <property type="term" value="F:ATP binding"/>
    <property type="evidence" value="ECO:0007669"/>
    <property type="project" value="UniProtKB-UniRule"/>
</dbReference>
<feature type="site" description="Interaction with substrate tRNA" evidence="10">
    <location>
        <position position="130"/>
    </location>
</feature>
<dbReference type="GO" id="GO:0006400">
    <property type="term" value="P:tRNA modification"/>
    <property type="evidence" value="ECO:0007669"/>
    <property type="project" value="TreeGrafter"/>
</dbReference>
<evidence type="ECO:0000313" key="15">
    <source>
        <dbReference type="EMBL" id="AEI09556.1"/>
    </source>
</evidence>
<evidence type="ECO:0000256" key="13">
    <source>
        <dbReference type="RuleBase" id="RU003785"/>
    </source>
</evidence>
<evidence type="ECO:0000256" key="4">
    <source>
        <dbReference type="ARBA" id="ARBA00022679"/>
    </source>
</evidence>
<comment type="subunit">
    <text evidence="10">Monomer.</text>
</comment>
<evidence type="ECO:0000256" key="12">
    <source>
        <dbReference type="RuleBase" id="RU003784"/>
    </source>
</evidence>
<dbReference type="HOGENOM" id="CLU_032616_0_1_11"/>
<evidence type="ECO:0000256" key="11">
    <source>
        <dbReference type="RuleBase" id="RU003783"/>
    </source>
</evidence>
<evidence type="ECO:0000256" key="9">
    <source>
        <dbReference type="ARBA" id="ARBA00049563"/>
    </source>
</evidence>
<dbReference type="eggNOG" id="COG0324">
    <property type="taxonomic scope" value="Bacteria"/>
</dbReference>
<keyword evidence="4 10" id="KW-0808">Transferase</keyword>
<dbReference type="AlphaFoldDB" id="F8DXZ8"/>
<reference evidence="15 16" key="1">
    <citation type="journal article" date="2012" name="BMC Genomics">
        <title>Complete genome sequence, lifestyle, and multi-drug resistance of the human pathogen Corynebacterium resistens DSM 45100 isolated from blood samples of a leukemia patient.</title>
        <authorList>
            <person name="Schroder J."/>
            <person name="Maus I."/>
            <person name="Meyer K."/>
            <person name="Wordemann S."/>
            <person name="Blom J."/>
            <person name="Jaenicke S."/>
            <person name="Schneider J."/>
            <person name="Trost E."/>
            <person name="Tauch A."/>
        </authorList>
    </citation>
    <scope>NUCLEOTIDE SEQUENCE [LARGE SCALE GENOMIC DNA]</scope>
    <source>
        <strain evidence="16">DSM 45100 / JCM 12819 / CCUG 50093 / GTC 2026 / SICGH 158</strain>
    </source>
</reference>
<comment type="function">
    <text evidence="2 10 12">Catalyzes the transfer of a dimethylallyl group onto the adenine at position 37 in tRNAs that read codons beginning with uridine, leading to the formation of N6-(dimethylallyl)adenosine (i(6)A).</text>
</comment>
<accession>F8DXZ8</accession>
<dbReference type="GO" id="GO:0052381">
    <property type="term" value="F:tRNA dimethylallyltransferase activity"/>
    <property type="evidence" value="ECO:0007669"/>
    <property type="project" value="UniProtKB-UniRule"/>
</dbReference>
<dbReference type="Gene3D" id="1.10.20.140">
    <property type="match status" value="1"/>
</dbReference>
<dbReference type="EC" id="2.5.1.75" evidence="10"/>
<keyword evidence="8 10" id="KW-0460">Magnesium</keyword>
<dbReference type="NCBIfam" id="TIGR00174">
    <property type="entry name" value="miaA"/>
    <property type="match status" value="1"/>
</dbReference>
<dbReference type="EMBL" id="CP002857">
    <property type="protein sequence ID" value="AEI09556.1"/>
    <property type="molecule type" value="Genomic_DNA"/>
</dbReference>
<dbReference type="InterPro" id="IPR027417">
    <property type="entry name" value="P-loop_NTPase"/>
</dbReference>
<evidence type="ECO:0000256" key="8">
    <source>
        <dbReference type="ARBA" id="ARBA00022842"/>
    </source>
</evidence>
<dbReference type="HAMAP" id="MF_00185">
    <property type="entry name" value="IPP_trans"/>
    <property type="match status" value="1"/>
</dbReference>
<dbReference type="Pfam" id="PF01715">
    <property type="entry name" value="IPPT"/>
    <property type="match status" value="1"/>
</dbReference>
<feature type="region of interest" description="Disordered" evidence="14">
    <location>
        <begin position="1"/>
        <end position="25"/>
    </location>
</feature>
<keyword evidence="5 10" id="KW-0819">tRNA processing</keyword>
<feature type="binding site" evidence="10">
    <location>
        <begin position="39"/>
        <end position="46"/>
    </location>
    <ligand>
        <name>ATP</name>
        <dbReference type="ChEBI" id="CHEBI:30616"/>
    </ligand>
</feature>
<feature type="compositionally biased region" description="Polar residues" evidence="14">
    <location>
        <begin position="12"/>
        <end position="25"/>
    </location>
</feature>
<keyword evidence="16" id="KW-1185">Reference proteome</keyword>
<gene>
    <name evidence="10 15" type="primary">miaA</name>
    <name evidence="15" type="ordered locus">CRES_1201</name>
</gene>
<dbReference type="FunFam" id="1.10.20.140:FF:000001">
    <property type="entry name" value="tRNA dimethylallyltransferase"/>
    <property type="match status" value="1"/>
</dbReference>
<dbReference type="OrthoDB" id="9776390at2"/>
<keyword evidence="6 10" id="KW-0547">Nucleotide-binding</keyword>
<evidence type="ECO:0000313" key="16">
    <source>
        <dbReference type="Proteomes" id="UP000000492"/>
    </source>
</evidence>
<protein>
    <recommendedName>
        <fullName evidence="10">tRNA dimethylallyltransferase</fullName>
        <ecNumber evidence="10">2.5.1.75</ecNumber>
    </recommendedName>
    <alternativeName>
        <fullName evidence="10">Dimethylallyl diphosphate:tRNA dimethylallyltransferase</fullName>
        <shortName evidence="10">DMAPP:tRNA dimethylallyltransferase</shortName>
        <shortName evidence="10">DMATase</shortName>
    </alternativeName>
    <alternativeName>
        <fullName evidence="10">Isopentenyl-diphosphate:tRNA isopentenyltransferase</fullName>
        <shortName evidence="10">IPP transferase</shortName>
        <shortName evidence="10">IPPT</shortName>
        <shortName evidence="10">IPTase</shortName>
    </alternativeName>
</protein>
<dbReference type="RefSeq" id="WP_013888569.1">
    <property type="nucleotide sequence ID" value="NC_015673.1"/>
</dbReference>
<feature type="binding site" evidence="10">
    <location>
        <begin position="41"/>
        <end position="46"/>
    </location>
    <ligand>
        <name>substrate</name>
    </ligand>
</feature>
<feature type="compositionally biased region" description="Basic residues" evidence="14">
    <location>
        <begin position="1"/>
        <end position="11"/>
    </location>
</feature>
<comment type="caution">
    <text evidence="10">Lacks conserved residue(s) required for the propagation of feature annotation.</text>
</comment>
<sequence length="332" mass="36945">MKNSALHHHFGNQHQATSGGDSSQCNTPEHCITPVAVVGPTGAGKSDLSLELAQQLGGEIINIDSMQLYRGMDIGTAKLPLDQRRGIPHHQLDIWPVTQPASVAEYRAGAIADAEDIMARGKIPIFVGGSMMYVQALVDEWDFPPTDPQVRAKWEARLEKIGVEALHAHLATVDPEAARIIETRDPRRTVRALEVIELTGKPFAASQPPKDRPARWNMRILGLHADAEWLNPRLEKRVDLMFDQGLVDEVERLRDEGLVRESTAGQAIGYSQVLDLLDGKVTESAAREATVIGTRRYARRQRSWFRRDPRVQWISAAAEDPTSQALRIIEQQ</sequence>
<dbReference type="Proteomes" id="UP000000492">
    <property type="component" value="Chromosome"/>
</dbReference>
<dbReference type="KEGG" id="crd:CRES_1201"/>
<evidence type="ECO:0000256" key="7">
    <source>
        <dbReference type="ARBA" id="ARBA00022840"/>
    </source>
</evidence>
<dbReference type="Gene3D" id="3.40.50.300">
    <property type="entry name" value="P-loop containing nucleotide triphosphate hydrolases"/>
    <property type="match status" value="1"/>
</dbReference>
<dbReference type="SUPFAM" id="SSF52540">
    <property type="entry name" value="P-loop containing nucleoside triphosphate hydrolases"/>
    <property type="match status" value="1"/>
</dbReference>
<keyword evidence="7 10" id="KW-0067">ATP-binding</keyword>
<dbReference type="STRING" id="662755.CRES_1201"/>
<evidence type="ECO:0000256" key="3">
    <source>
        <dbReference type="ARBA" id="ARBA00005842"/>
    </source>
</evidence>
<organism evidence="15 16">
    <name type="scientific">Corynebacterium resistens (strain DSM 45100 / JCM 12819 / GTC 2026 / SICGH 158)</name>
    <dbReference type="NCBI Taxonomy" id="662755"/>
    <lineage>
        <taxon>Bacteria</taxon>
        <taxon>Bacillati</taxon>
        <taxon>Actinomycetota</taxon>
        <taxon>Actinomycetes</taxon>
        <taxon>Mycobacteriales</taxon>
        <taxon>Corynebacteriaceae</taxon>
        <taxon>Corynebacterium</taxon>
    </lineage>
</organism>
<evidence type="ECO:0000256" key="10">
    <source>
        <dbReference type="HAMAP-Rule" id="MF_00185"/>
    </source>
</evidence>
<dbReference type="InterPro" id="IPR039657">
    <property type="entry name" value="Dimethylallyltransferase"/>
</dbReference>
<dbReference type="PANTHER" id="PTHR11088:SF60">
    <property type="entry name" value="TRNA DIMETHYLALLYLTRANSFERASE"/>
    <property type="match status" value="1"/>
</dbReference>
<evidence type="ECO:0000256" key="2">
    <source>
        <dbReference type="ARBA" id="ARBA00003213"/>
    </source>
</evidence>
<comment type="cofactor">
    <cofactor evidence="1 10">
        <name>Mg(2+)</name>
        <dbReference type="ChEBI" id="CHEBI:18420"/>
    </cofactor>
</comment>
<evidence type="ECO:0000256" key="14">
    <source>
        <dbReference type="SAM" id="MobiDB-lite"/>
    </source>
</evidence>
<dbReference type="PANTHER" id="PTHR11088">
    <property type="entry name" value="TRNA DIMETHYLALLYLTRANSFERASE"/>
    <property type="match status" value="1"/>
</dbReference>
<feature type="region of interest" description="Interaction with substrate tRNA" evidence="10">
    <location>
        <begin position="64"/>
        <end position="67"/>
    </location>
</feature>
<proteinExistence type="inferred from homology"/>
<comment type="similarity">
    <text evidence="3 10 13">Belongs to the IPP transferase family.</text>
</comment>
<name>F8DXZ8_CORRG</name>
<evidence type="ECO:0000256" key="5">
    <source>
        <dbReference type="ARBA" id="ARBA00022694"/>
    </source>
</evidence>
<feature type="site" description="Interaction with substrate tRNA" evidence="10">
    <location>
        <position position="151"/>
    </location>
</feature>
<dbReference type="InterPro" id="IPR018022">
    <property type="entry name" value="IPT"/>
</dbReference>
<comment type="catalytic activity">
    <reaction evidence="9 10 11">
        <text>adenosine(37) in tRNA + dimethylallyl diphosphate = N(6)-dimethylallyladenosine(37) in tRNA + diphosphate</text>
        <dbReference type="Rhea" id="RHEA:26482"/>
        <dbReference type="Rhea" id="RHEA-COMP:10162"/>
        <dbReference type="Rhea" id="RHEA-COMP:10375"/>
        <dbReference type="ChEBI" id="CHEBI:33019"/>
        <dbReference type="ChEBI" id="CHEBI:57623"/>
        <dbReference type="ChEBI" id="CHEBI:74411"/>
        <dbReference type="ChEBI" id="CHEBI:74415"/>
        <dbReference type="EC" id="2.5.1.75"/>
    </reaction>
</comment>
<evidence type="ECO:0000256" key="1">
    <source>
        <dbReference type="ARBA" id="ARBA00001946"/>
    </source>
</evidence>